<dbReference type="AlphaFoldDB" id="A0A448DBH3"/>
<dbReference type="RefSeq" id="WP_085416545.1">
    <property type="nucleotide sequence ID" value="NZ_CAUJPY010000013.1"/>
</dbReference>
<dbReference type="EMBL" id="LR134313">
    <property type="protein sequence ID" value="VEF03586.1"/>
    <property type="molecule type" value="Genomic_DNA"/>
</dbReference>
<dbReference type="Proteomes" id="UP000279284">
    <property type="component" value="Chromosome"/>
</dbReference>
<organism evidence="1 2">
    <name type="scientific">Neisseria canis</name>
    <dbReference type="NCBI Taxonomy" id="493"/>
    <lineage>
        <taxon>Bacteria</taxon>
        <taxon>Pseudomonadati</taxon>
        <taxon>Pseudomonadota</taxon>
        <taxon>Betaproteobacteria</taxon>
        <taxon>Neisseriales</taxon>
        <taxon>Neisseriaceae</taxon>
        <taxon>Neisseria</taxon>
    </lineage>
</organism>
<evidence type="ECO:0008006" key="3">
    <source>
        <dbReference type="Google" id="ProtNLM"/>
    </source>
</evidence>
<name>A0A448DBH3_9NEIS</name>
<gene>
    <name evidence="1" type="ORF">NCTC10296_02394</name>
</gene>
<sequence length="212" mass="23548">MKKTTLLTIAVLTLAACSDGSQISESALKKGIEDFASRQNVCIAMPLTILDAAGQPLRNTLIGEPKLTITNRNKEGKRINKEVIEQMDILVNAGIYREADKKSVEQNDMLVKTVTYELTENGIAALRHGSQGPLVCVGNLKVSKINWFTEPTPTNGMTVSKVSYQADLVPEKWMKKLLKTDSGDWKNLSEPQEYTATMVKTNKGWQDLRQLH</sequence>
<protein>
    <recommendedName>
        <fullName evidence="3">Lipoprotein</fullName>
    </recommendedName>
</protein>
<dbReference type="KEGG" id="nci:NCTC10296_02394"/>
<keyword evidence="2" id="KW-1185">Reference proteome</keyword>
<evidence type="ECO:0000313" key="1">
    <source>
        <dbReference type="EMBL" id="VEF03586.1"/>
    </source>
</evidence>
<evidence type="ECO:0000313" key="2">
    <source>
        <dbReference type="Proteomes" id="UP000279284"/>
    </source>
</evidence>
<proteinExistence type="predicted"/>
<accession>A0A448DBH3</accession>
<dbReference type="PROSITE" id="PS51257">
    <property type="entry name" value="PROKAR_LIPOPROTEIN"/>
    <property type="match status" value="1"/>
</dbReference>
<reference evidence="1 2" key="1">
    <citation type="submission" date="2018-12" db="EMBL/GenBank/DDBJ databases">
        <authorList>
            <consortium name="Pathogen Informatics"/>
        </authorList>
    </citation>
    <scope>NUCLEOTIDE SEQUENCE [LARGE SCALE GENOMIC DNA]</scope>
    <source>
        <strain evidence="1 2">NCTC10296</strain>
    </source>
</reference>
<dbReference type="OrthoDB" id="8601913at2"/>